<comment type="caution">
    <text evidence="1">The sequence shown here is derived from an EMBL/GenBank/DDBJ whole genome shotgun (WGS) entry which is preliminary data.</text>
</comment>
<organism evidence="1 2">
    <name type="scientific">Vanilla planifolia</name>
    <name type="common">Vanilla</name>
    <dbReference type="NCBI Taxonomy" id="51239"/>
    <lineage>
        <taxon>Eukaryota</taxon>
        <taxon>Viridiplantae</taxon>
        <taxon>Streptophyta</taxon>
        <taxon>Embryophyta</taxon>
        <taxon>Tracheophyta</taxon>
        <taxon>Spermatophyta</taxon>
        <taxon>Magnoliopsida</taxon>
        <taxon>Liliopsida</taxon>
        <taxon>Asparagales</taxon>
        <taxon>Orchidaceae</taxon>
        <taxon>Vanilloideae</taxon>
        <taxon>Vanilleae</taxon>
        <taxon>Vanilla</taxon>
    </lineage>
</organism>
<reference evidence="1 2" key="1">
    <citation type="journal article" date="2020" name="Nat. Food">
        <title>A phased Vanilla planifolia genome enables genetic improvement of flavour and production.</title>
        <authorList>
            <person name="Hasing T."/>
            <person name="Tang H."/>
            <person name="Brym M."/>
            <person name="Khazi F."/>
            <person name="Huang T."/>
            <person name="Chambers A.H."/>
        </authorList>
    </citation>
    <scope>NUCLEOTIDE SEQUENCE [LARGE SCALE GENOMIC DNA]</scope>
    <source>
        <tissue evidence="1">Leaf</tissue>
    </source>
</reference>
<dbReference type="AlphaFoldDB" id="A0A835RBN2"/>
<dbReference type="EMBL" id="JADCNM010000004">
    <property type="protein sequence ID" value="KAG0487408.1"/>
    <property type="molecule type" value="Genomic_DNA"/>
</dbReference>
<evidence type="ECO:0000313" key="1">
    <source>
        <dbReference type="EMBL" id="KAG0487408.1"/>
    </source>
</evidence>
<dbReference type="Proteomes" id="UP000639772">
    <property type="component" value="Unassembled WGS sequence"/>
</dbReference>
<proteinExistence type="predicted"/>
<name>A0A835RBN2_VANPL</name>
<gene>
    <name evidence="1" type="ORF">HPP92_009503</name>
</gene>
<sequence>MYHPIAGHICHSNPRFSQIFHFSSSTTITAIFKSFKKKLAVACRLSTSEVLQILFRNLSLPSPAMLQQPGLLSALLFMAMPSSLVSPRIALSSPSSLLCTRNAAAQVVGIAFSPNSAARTCSPGIL</sequence>
<protein>
    <submittedName>
        <fullName evidence="1">Uncharacterized protein</fullName>
    </submittedName>
</protein>
<accession>A0A835RBN2</accession>
<evidence type="ECO:0000313" key="2">
    <source>
        <dbReference type="Proteomes" id="UP000639772"/>
    </source>
</evidence>